<protein>
    <submittedName>
        <fullName evidence="2">Uncharacterized protein</fullName>
    </submittedName>
</protein>
<evidence type="ECO:0000256" key="1">
    <source>
        <dbReference type="SAM" id="Phobius"/>
    </source>
</evidence>
<accession>A0A9X2LA67</accession>
<keyword evidence="3" id="KW-1185">Reference proteome</keyword>
<keyword evidence="1" id="KW-1133">Transmembrane helix</keyword>
<gene>
    <name evidence="2" type="ORF">NOG11_11400</name>
</gene>
<evidence type="ECO:0000313" key="3">
    <source>
        <dbReference type="Proteomes" id="UP001142610"/>
    </source>
</evidence>
<proteinExistence type="predicted"/>
<sequence length="108" mass="11358">MLRLLVGSALAAVLLSSLSALVLGTFWGITGNVCAPPGFDWGNCYEVLPKAGWPVAFWFDRGGVSVVGQLGAEDVFDLTLFAANTAVWSAITAVAAVLISMRLERGSR</sequence>
<keyword evidence="1" id="KW-0472">Membrane</keyword>
<dbReference type="Proteomes" id="UP001142610">
    <property type="component" value="Unassembled WGS sequence"/>
</dbReference>
<evidence type="ECO:0000313" key="2">
    <source>
        <dbReference type="EMBL" id="MCQ8185995.1"/>
    </source>
</evidence>
<keyword evidence="1" id="KW-0812">Transmembrane</keyword>
<reference evidence="2" key="1">
    <citation type="submission" date="2022-07" db="EMBL/GenBank/DDBJ databases">
        <title>Parvularcula maris sp. nov., an algicidal bacterium isolated from seawater.</title>
        <authorList>
            <person name="Li F."/>
        </authorList>
    </citation>
    <scope>NUCLEOTIDE SEQUENCE</scope>
    <source>
        <strain evidence="2">BGMRC 0090</strain>
    </source>
</reference>
<feature type="transmembrane region" description="Helical" evidence="1">
    <location>
        <begin position="78"/>
        <end position="99"/>
    </location>
</feature>
<organism evidence="2 3">
    <name type="scientific">Parvularcula maris</name>
    <dbReference type="NCBI Taxonomy" id="2965077"/>
    <lineage>
        <taxon>Bacteria</taxon>
        <taxon>Pseudomonadati</taxon>
        <taxon>Pseudomonadota</taxon>
        <taxon>Alphaproteobacteria</taxon>
        <taxon>Parvularculales</taxon>
        <taxon>Parvularculaceae</taxon>
        <taxon>Parvularcula</taxon>
    </lineage>
</organism>
<dbReference type="EMBL" id="JANIBC010000010">
    <property type="protein sequence ID" value="MCQ8185995.1"/>
    <property type="molecule type" value="Genomic_DNA"/>
</dbReference>
<dbReference type="AlphaFoldDB" id="A0A9X2LA67"/>
<comment type="caution">
    <text evidence="2">The sequence shown here is derived from an EMBL/GenBank/DDBJ whole genome shotgun (WGS) entry which is preliminary data.</text>
</comment>
<dbReference type="RefSeq" id="WP_256619891.1">
    <property type="nucleotide sequence ID" value="NZ_JANIBC010000010.1"/>
</dbReference>
<name>A0A9X2LA67_9PROT</name>